<dbReference type="SMART" id="SM00642">
    <property type="entry name" value="Aamy"/>
    <property type="match status" value="1"/>
</dbReference>
<feature type="active site" description="Proton donor" evidence="7">
    <location>
        <position position="327"/>
    </location>
</feature>
<dbReference type="SUPFAM" id="SSF81296">
    <property type="entry name" value="E set domains"/>
    <property type="match status" value="1"/>
</dbReference>
<name>A0A7X1EAT1_9BACT</name>
<dbReference type="InterPro" id="IPR044143">
    <property type="entry name" value="GlgB_N_E_set_prok"/>
</dbReference>
<comment type="caution">
    <text evidence="9">The sequence shown here is derived from an EMBL/GenBank/DDBJ whole genome shotgun (WGS) entry which is preliminary data.</text>
</comment>
<dbReference type="CDD" id="cd02855">
    <property type="entry name" value="E_set_GBE_prok_N"/>
    <property type="match status" value="1"/>
</dbReference>
<comment type="function">
    <text evidence="2">Catalyzes the formation of the alpha-1,6-glucosidic linkages in glycogen by scission of a 1,4-alpha-linked oligosaccharide from growing alpha-1,4-glucan chains and the subsequent attachment of the oligosaccharide to the alpha-1,6 position.</text>
</comment>
<evidence type="ECO:0000256" key="1">
    <source>
        <dbReference type="ARBA" id="ARBA00000826"/>
    </source>
</evidence>
<dbReference type="EMBL" id="JACHVC010000012">
    <property type="protein sequence ID" value="MBC2607087.1"/>
    <property type="molecule type" value="Genomic_DNA"/>
</dbReference>
<dbReference type="InterPro" id="IPR017853">
    <property type="entry name" value="GH"/>
</dbReference>
<dbReference type="Gene3D" id="3.20.20.80">
    <property type="entry name" value="Glycosidases"/>
    <property type="match status" value="1"/>
</dbReference>
<evidence type="ECO:0000259" key="8">
    <source>
        <dbReference type="SMART" id="SM00642"/>
    </source>
</evidence>
<sequence length="606" mass="67798">MNEIILDLPLGAGVLDEGVGFKVWAPNADAVSVVGDWNDWDEEADELTRDEGGNWSGICAGAKPGSHYKFVVKNGDKRMERIDPRAREVTNSVGNGIVYADDFDWEDDDFELPPHNELVVYEVHARTFAELEKEGNRDKPVLDLVCEKLDYLQGLGINALEIMPVAEFAGDISWGYNPSHIYAVESSYGGPDALKRLVKEAHRRGIGVILDVVYNHFGPSDLDIWQFDGWDENGLGGIYFYNDWKAETPWGQTRPDYGRGEVCQYIHDNAMMWLQEFRVDGLRYDMTLYIRSVRADGADHLPDGLELIRWINKDARELPEGKILIAEDLQNEPQLTDALEHGGAGFHAQWDAAFVHPVRDVLIQPEDSSRSMQKICDALTFRYNGDAFQRVVYTESHDEVANGQARVAHEIDAENETGFHASARVGIGACLALTAPGVPMLFQGQEFLEGDWFSDDKPVDWSRRDEVKGMVRLFGDLIEARLNKSGNSAGLTGQGIEILHCNEADNILSFHRWRDHGEGDDVMVFINLGNQEHVKYKLGFPAPGLWNCLVNSASDEYHRPESISEEGDKRAKLEAYDSADASASINLAPYSFLVFSLAKIRDVAAD</sequence>
<keyword evidence="10" id="KW-1185">Reference proteome</keyword>
<dbReference type="PIRSF" id="PIRSF000463">
    <property type="entry name" value="GlgB"/>
    <property type="match status" value="1"/>
</dbReference>
<dbReference type="EC" id="2.4.1.18" evidence="4"/>
<evidence type="ECO:0000313" key="9">
    <source>
        <dbReference type="EMBL" id="MBC2607087.1"/>
    </source>
</evidence>
<dbReference type="InterPro" id="IPR013780">
    <property type="entry name" value="Glyco_hydro_b"/>
</dbReference>
<dbReference type="Pfam" id="PF00128">
    <property type="entry name" value="Alpha-amylase"/>
    <property type="match status" value="1"/>
</dbReference>
<dbReference type="Gene3D" id="2.60.40.10">
    <property type="entry name" value="Immunoglobulins"/>
    <property type="match status" value="1"/>
</dbReference>
<comment type="catalytic activity">
    <reaction evidence="1">
        <text>Transfers a segment of a (1-&gt;4)-alpha-D-glucan chain to a primary hydroxy group in a similar glucan chain.</text>
        <dbReference type="EC" id="2.4.1.18"/>
    </reaction>
</comment>
<dbReference type="PANTHER" id="PTHR43651">
    <property type="entry name" value="1,4-ALPHA-GLUCAN-BRANCHING ENZYME"/>
    <property type="match status" value="1"/>
</dbReference>
<organism evidence="9 10">
    <name type="scientific">Pelagicoccus albus</name>
    <dbReference type="NCBI Taxonomy" id="415222"/>
    <lineage>
        <taxon>Bacteria</taxon>
        <taxon>Pseudomonadati</taxon>
        <taxon>Verrucomicrobiota</taxon>
        <taxon>Opitutia</taxon>
        <taxon>Puniceicoccales</taxon>
        <taxon>Pelagicoccaceae</taxon>
        <taxon>Pelagicoccus</taxon>
    </lineage>
</organism>
<keyword evidence="5" id="KW-0808">Transferase</keyword>
<dbReference type="Pfam" id="PF02922">
    <property type="entry name" value="CBM_48"/>
    <property type="match status" value="1"/>
</dbReference>
<dbReference type="GO" id="GO:0043169">
    <property type="term" value="F:cation binding"/>
    <property type="evidence" value="ECO:0007669"/>
    <property type="project" value="InterPro"/>
</dbReference>
<dbReference type="AlphaFoldDB" id="A0A7X1EAT1"/>
<dbReference type="SUPFAM" id="SSF51445">
    <property type="entry name" value="(Trans)glycosidases"/>
    <property type="match status" value="1"/>
</dbReference>
<dbReference type="GO" id="GO:0004553">
    <property type="term" value="F:hydrolase activity, hydrolyzing O-glycosyl compounds"/>
    <property type="evidence" value="ECO:0007669"/>
    <property type="project" value="InterPro"/>
</dbReference>
<dbReference type="RefSeq" id="WP_185660950.1">
    <property type="nucleotide sequence ID" value="NZ_CAWPOO010000012.1"/>
</dbReference>
<evidence type="ECO:0000256" key="3">
    <source>
        <dbReference type="ARBA" id="ARBA00009000"/>
    </source>
</evidence>
<dbReference type="InterPro" id="IPR013783">
    <property type="entry name" value="Ig-like_fold"/>
</dbReference>
<dbReference type="CDD" id="cd11325">
    <property type="entry name" value="AmyAc_GTHase"/>
    <property type="match status" value="1"/>
</dbReference>
<evidence type="ECO:0000256" key="6">
    <source>
        <dbReference type="ARBA" id="ARBA00023277"/>
    </source>
</evidence>
<proteinExistence type="inferred from homology"/>
<dbReference type="Gene3D" id="2.60.40.1180">
    <property type="entry name" value="Golgi alpha-mannosidase II"/>
    <property type="match status" value="1"/>
</dbReference>
<dbReference type="GO" id="GO:0003844">
    <property type="term" value="F:1,4-alpha-glucan branching enzyme activity"/>
    <property type="evidence" value="ECO:0007669"/>
    <property type="project" value="UniProtKB-EC"/>
</dbReference>
<evidence type="ECO:0000256" key="2">
    <source>
        <dbReference type="ARBA" id="ARBA00002953"/>
    </source>
</evidence>
<dbReference type="InterPro" id="IPR004193">
    <property type="entry name" value="Glyco_hydro_13_N"/>
</dbReference>
<evidence type="ECO:0000313" key="10">
    <source>
        <dbReference type="Proteomes" id="UP000526501"/>
    </source>
</evidence>
<dbReference type="Proteomes" id="UP000526501">
    <property type="component" value="Unassembled WGS sequence"/>
</dbReference>
<dbReference type="InterPro" id="IPR006047">
    <property type="entry name" value="GH13_cat_dom"/>
</dbReference>
<feature type="active site" description="Nucleophile" evidence="7">
    <location>
        <position position="285"/>
    </location>
</feature>
<dbReference type="InterPro" id="IPR006048">
    <property type="entry name" value="A-amylase/branching_C"/>
</dbReference>
<keyword evidence="6" id="KW-0119">Carbohydrate metabolism</keyword>
<evidence type="ECO:0000256" key="5">
    <source>
        <dbReference type="ARBA" id="ARBA00022679"/>
    </source>
</evidence>
<accession>A0A7X1EAT1</accession>
<dbReference type="Pfam" id="PF02806">
    <property type="entry name" value="Alpha-amylase_C"/>
    <property type="match status" value="1"/>
</dbReference>
<evidence type="ECO:0000256" key="7">
    <source>
        <dbReference type="PIRSR" id="PIRSR000463-1"/>
    </source>
</evidence>
<dbReference type="GO" id="GO:0005978">
    <property type="term" value="P:glycogen biosynthetic process"/>
    <property type="evidence" value="ECO:0007669"/>
    <property type="project" value="InterPro"/>
</dbReference>
<gene>
    <name evidence="9" type="ORF">H5P27_13620</name>
</gene>
<feature type="domain" description="Glycosyl hydrolase family 13 catalytic" evidence="8">
    <location>
        <begin position="122"/>
        <end position="481"/>
    </location>
</feature>
<dbReference type="InterPro" id="IPR014756">
    <property type="entry name" value="Ig_E-set"/>
</dbReference>
<protein>
    <recommendedName>
        <fullName evidence="4">1,4-alpha-glucan branching enzyme</fullName>
        <ecNumber evidence="4">2.4.1.18</ecNumber>
    </recommendedName>
</protein>
<comment type="similarity">
    <text evidence="3">Belongs to the glycosyl hydrolase 13 family. GlgB subfamily.</text>
</comment>
<reference evidence="9 10" key="1">
    <citation type="submission" date="2020-07" db="EMBL/GenBank/DDBJ databases">
        <authorList>
            <person name="Feng X."/>
        </authorList>
    </citation>
    <scope>NUCLEOTIDE SEQUENCE [LARGE SCALE GENOMIC DNA]</scope>
    <source>
        <strain evidence="9 10">JCM23202</strain>
    </source>
</reference>
<dbReference type="InterPro" id="IPR037439">
    <property type="entry name" value="Branching_enzy"/>
</dbReference>
<dbReference type="PANTHER" id="PTHR43651:SF11">
    <property type="entry name" value="MALTO-OLIGOSYLTREHALOSE TREHALOHYDROLASE"/>
    <property type="match status" value="1"/>
</dbReference>
<dbReference type="SUPFAM" id="SSF51011">
    <property type="entry name" value="Glycosyl hydrolase domain"/>
    <property type="match status" value="1"/>
</dbReference>
<evidence type="ECO:0000256" key="4">
    <source>
        <dbReference type="ARBA" id="ARBA00012541"/>
    </source>
</evidence>